<organism evidence="1">
    <name type="scientific">Octopus bimaculoides</name>
    <name type="common">California two-spotted octopus</name>
    <dbReference type="NCBI Taxonomy" id="37653"/>
    <lineage>
        <taxon>Eukaryota</taxon>
        <taxon>Metazoa</taxon>
        <taxon>Spiralia</taxon>
        <taxon>Lophotrochozoa</taxon>
        <taxon>Mollusca</taxon>
        <taxon>Cephalopoda</taxon>
        <taxon>Coleoidea</taxon>
        <taxon>Octopodiformes</taxon>
        <taxon>Octopoda</taxon>
        <taxon>Incirrata</taxon>
        <taxon>Octopodidae</taxon>
        <taxon>Octopus</taxon>
    </lineage>
</organism>
<accession>A0A0L8GM09</accession>
<dbReference type="AlphaFoldDB" id="A0A0L8GM09"/>
<name>A0A0L8GM09_OCTBM</name>
<reference evidence="1" key="1">
    <citation type="submission" date="2015-07" db="EMBL/GenBank/DDBJ databases">
        <title>MeaNS - Measles Nucleotide Surveillance Program.</title>
        <authorList>
            <person name="Tran T."/>
            <person name="Druce J."/>
        </authorList>
    </citation>
    <scope>NUCLEOTIDE SEQUENCE</scope>
    <source>
        <strain evidence="1">UCB-OBI-ISO-001</strain>
        <tissue evidence="1">Gonad</tissue>
    </source>
</reference>
<dbReference type="EMBL" id="KQ421273">
    <property type="protein sequence ID" value="KOF77884.1"/>
    <property type="molecule type" value="Genomic_DNA"/>
</dbReference>
<sequence length="67" mass="7935">MTLRIKKENKSKYPNHYFTHSTVSVIQPLFRPNINISNTGTKLRTHFFFFEVSITNKIDLNTQLLHN</sequence>
<protein>
    <submittedName>
        <fullName evidence="1">Uncharacterized protein</fullName>
    </submittedName>
</protein>
<gene>
    <name evidence="1" type="ORF">OCBIM_22031543mg</name>
</gene>
<proteinExistence type="predicted"/>
<evidence type="ECO:0000313" key="1">
    <source>
        <dbReference type="EMBL" id="KOF77884.1"/>
    </source>
</evidence>